<dbReference type="PANTHER" id="PTHR45626">
    <property type="entry name" value="TRANSCRIPTION TERMINATION FACTOR 2-RELATED"/>
    <property type="match status" value="1"/>
</dbReference>
<dbReference type="GO" id="GO:0016787">
    <property type="term" value="F:hydrolase activity"/>
    <property type="evidence" value="ECO:0007669"/>
    <property type="project" value="UniProtKB-KW"/>
</dbReference>
<dbReference type="GO" id="GO:0006281">
    <property type="term" value="P:DNA repair"/>
    <property type="evidence" value="ECO:0007669"/>
    <property type="project" value="TreeGrafter"/>
</dbReference>
<keyword evidence="7" id="KW-1185">Reference proteome</keyword>
<feature type="compositionally biased region" description="Basic residues" evidence="4">
    <location>
        <begin position="883"/>
        <end position="894"/>
    </location>
</feature>
<accession>A8P788</accession>
<feature type="region of interest" description="Disordered" evidence="4">
    <location>
        <begin position="578"/>
        <end position="1191"/>
    </location>
</feature>
<dbReference type="InterPro" id="IPR005819">
    <property type="entry name" value="H1/H5"/>
</dbReference>
<dbReference type="GO" id="GO:0000786">
    <property type="term" value="C:nucleosome"/>
    <property type="evidence" value="ECO:0007669"/>
    <property type="project" value="InterPro"/>
</dbReference>
<dbReference type="OMA" id="IEPPCVS"/>
<evidence type="ECO:0000259" key="5">
    <source>
        <dbReference type="PROSITE" id="PS51194"/>
    </source>
</evidence>
<dbReference type="Proteomes" id="UP000001861">
    <property type="component" value="Unassembled WGS sequence"/>
</dbReference>
<dbReference type="Pfam" id="PF00176">
    <property type="entry name" value="SNF2-rel_dom"/>
    <property type="match status" value="1"/>
</dbReference>
<feature type="compositionally biased region" description="Basic and acidic residues" evidence="4">
    <location>
        <begin position="805"/>
        <end position="814"/>
    </location>
</feature>
<keyword evidence="1" id="KW-0547">Nucleotide-binding</keyword>
<dbReference type="PRINTS" id="PR00624">
    <property type="entry name" value="HISTONEH5"/>
</dbReference>
<keyword evidence="3" id="KW-0067">ATP-binding</keyword>
<organism evidence="6 7">
    <name type="scientific">Coprinopsis cinerea (strain Okayama-7 / 130 / ATCC MYA-4618 / FGSC 9003)</name>
    <name type="common">Inky cap fungus</name>
    <name type="synonym">Hormographiella aspergillata</name>
    <dbReference type="NCBI Taxonomy" id="240176"/>
    <lineage>
        <taxon>Eukaryota</taxon>
        <taxon>Fungi</taxon>
        <taxon>Dikarya</taxon>
        <taxon>Basidiomycota</taxon>
        <taxon>Agaricomycotina</taxon>
        <taxon>Agaricomycetes</taxon>
        <taxon>Agaricomycetidae</taxon>
        <taxon>Agaricales</taxon>
        <taxon>Agaricineae</taxon>
        <taxon>Psathyrellaceae</taxon>
        <taxon>Coprinopsis</taxon>
    </lineage>
</organism>
<keyword evidence="2" id="KW-0378">Hydrolase</keyword>
<feature type="compositionally biased region" description="Basic residues" evidence="4">
    <location>
        <begin position="852"/>
        <end position="861"/>
    </location>
</feature>
<dbReference type="InterPro" id="IPR000330">
    <property type="entry name" value="SNF2_N"/>
</dbReference>
<feature type="compositionally biased region" description="Polar residues" evidence="4">
    <location>
        <begin position="648"/>
        <end position="657"/>
    </location>
</feature>
<evidence type="ECO:0000256" key="3">
    <source>
        <dbReference type="ARBA" id="ARBA00022840"/>
    </source>
</evidence>
<dbReference type="InterPro" id="IPR027417">
    <property type="entry name" value="P-loop_NTPase"/>
</dbReference>
<dbReference type="InParanoid" id="A8P788"/>
<dbReference type="GeneID" id="6015926"/>
<dbReference type="PROSITE" id="PS51194">
    <property type="entry name" value="HELICASE_CTER"/>
    <property type="match status" value="1"/>
</dbReference>
<dbReference type="Pfam" id="PF00271">
    <property type="entry name" value="Helicase_C"/>
    <property type="match status" value="1"/>
</dbReference>
<feature type="compositionally biased region" description="Low complexity" evidence="4">
    <location>
        <begin position="1003"/>
        <end position="1014"/>
    </location>
</feature>
<dbReference type="GO" id="GO:0030527">
    <property type="term" value="F:structural constituent of chromatin"/>
    <property type="evidence" value="ECO:0007669"/>
    <property type="project" value="InterPro"/>
</dbReference>
<dbReference type="AlphaFoldDB" id="A8P788"/>
<evidence type="ECO:0000256" key="2">
    <source>
        <dbReference type="ARBA" id="ARBA00022801"/>
    </source>
</evidence>
<protein>
    <recommendedName>
        <fullName evidence="5">Helicase C-terminal domain-containing protein</fullName>
    </recommendedName>
</protein>
<evidence type="ECO:0000256" key="4">
    <source>
        <dbReference type="SAM" id="MobiDB-lite"/>
    </source>
</evidence>
<dbReference type="InterPro" id="IPR049730">
    <property type="entry name" value="SNF2/RAD54-like_C"/>
</dbReference>
<name>A8P788_COPC7</name>
<dbReference type="InterPro" id="IPR038718">
    <property type="entry name" value="SNF2-like_sf"/>
</dbReference>
<dbReference type="InterPro" id="IPR050628">
    <property type="entry name" value="SNF2_RAD54_helicase_TF"/>
</dbReference>
<feature type="compositionally biased region" description="Basic and acidic residues" evidence="4">
    <location>
        <begin position="697"/>
        <end position="709"/>
    </location>
</feature>
<dbReference type="Gene3D" id="3.40.50.10810">
    <property type="entry name" value="Tandem AAA-ATPase domain"/>
    <property type="match status" value="1"/>
</dbReference>
<feature type="compositionally biased region" description="Basic and acidic residues" evidence="4">
    <location>
        <begin position="729"/>
        <end position="738"/>
    </location>
</feature>
<dbReference type="EMBL" id="AACS02000005">
    <property type="protein sequence ID" value="EAU82504.2"/>
    <property type="molecule type" value="Genomic_DNA"/>
</dbReference>
<dbReference type="GO" id="GO:0008094">
    <property type="term" value="F:ATP-dependent activity, acting on DNA"/>
    <property type="evidence" value="ECO:0007669"/>
    <property type="project" value="TreeGrafter"/>
</dbReference>
<feature type="compositionally biased region" description="Polar residues" evidence="4">
    <location>
        <begin position="1045"/>
        <end position="1063"/>
    </location>
</feature>
<dbReference type="RefSeq" id="XP_001839314.2">
    <property type="nucleotide sequence ID" value="XM_001839262.2"/>
</dbReference>
<dbReference type="HOGENOM" id="CLU_271810_0_0_1"/>
<dbReference type="SUPFAM" id="SSF52540">
    <property type="entry name" value="P-loop containing nucleoside triphosphate hydrolases"/>
    <property type="match status" value="2"/>
</dbReference>
<proteinExistence type="predicted"/>
<dbReference type="GO" id="GO:0005634">
    <property type="term" value="C:nucleus"/>
    <property type="evidence" value="ECO:0007669"/>
    <property type="project" value="TreeGrafter"/>
</dbReference>
<dbReference type="InterPro" id="IPR001650">
    <property type="entry name" value="Helicase_C-like"/>
</dbReference>
<reference evidence="6 7" key="1">
    <citation type="journal article" date="2010" name="Proc. Natl. Acad. Sci. U.S.A.">
        <title>Insights into evolution of multicellular fungi from the assembled chromosomes of the mushroom Coprinopsis cinerea (Coprinus cinereus).</title>
        <authorList>
            <person name="Stajich J.E."/>
            <person name="Wilke S.K."/>
            <person name="Ahren D."/>
            <person name="Au C.H."/>
            <person name="Birren B.W."/>
            <person name="Borodovsky M."/>
            <person name="Burns C."/>
            <person name="Canback B."/>
            <person name="Casselton L.A."/>
            <person name="Cheng C.K."/>
            <person name="Deng J."/>
            <person name="Dietrich F.S."/>
            <person name="Fargo D.C."/>
            <person name="Farman M.L."/>
            <person name="Gathman A.C."/>
            <person name="Goldberg J."/>
            <person name="Guigo R."/>
            <person name="Hoegger P.J."/>
            <person name="Hooker J.B."/>
            <person name="Huggins A."/>
            <person name="James T.Y."/>
            <person name="Kamada T."/>
            <person name="Kilaru S."/>
            <person name="Kodira C."/>
            <person name="Kues U."/>
            <person name="Kupfer D."/>
            <person name="Kwan H.S."/>
            <person name="Lomsadze A."/>
            <person name="Li W."/>
            <person name="Lilly W.W."/>
            <person name="Ma L.J."/>
            <person name="Mackey A.J."/>
            <person name="Manning G."/>
            <person name="Martin F."/>
            <person name="Muraguchi H."/>
            <person name="Natvig D.O."/>
            <person name="Palmerini H."/>
            <person name="Ramesh M.A."/>
            <person name="Rehmeyer C.J."/>
            <person name="Roe B.A."/>
            <person name="Shenoy N."/>
            <person name="Stanke M."/>
            <person name="Ter-Hovhannisyan V."/>
            <person name="Tunlid A."/>
            <person name="Velagapudi R."/>
            <person name="Vision T.J."/>
            <person name="Zeng Q."/>
            <person name="Zolan M.E."/>
            <person name="Pukkila P.J."/>
        </authorList>
    </citation>
    <scope>NUCLEOTIDE SEQUENCE [LARGE SCALE GENOMIC DNA]</scope>
    <source>
        <strain evidence="7">Okayama-7 / 130 / ATCC MYA-4618 / FGSC 9003</strain>
    </source>
</reference>
<feature type="compositionally biased region" description="Basic residues" evidence="4">
    <location>
        <begin position="1179"/>
        <end position="1191"/>
    </location>
</feature>
<evidence type="ECO:0000256" key="1">
    <source>
        <dbReference type="ARBA" id="ARBA00022741"/>
    </source>
</evidence>
<dbReference type="VEuPathDB" id="FungiDB:CC1G_13355"/>
<dbReference type="GO" id="GO:0006334">
    <property type="term" value="P:nucleosome assembly"/>
    <property type="evidence" value="ECO:0007669"/>
    <property type="project" value="InterPro"/>
</dbReference>
<evidence type="ECO:0000313" key="7">
    <source>
        <dbReference type="Proteomes" id="UP000001861"/>
    </source>
</evidence>
<dbReference type="KEGG" id="cci:CC1G_13355"/>
<evidence type="ECO:0000313" key="6">
    <source>
        <dbReference type="EMBL" id="EAU82504.2"/>
    </source>
</evidence>
<sequence length="1191" mass="129780">MLLGDDVGLGKTIQSAATLAFLADLRVRQECKARIPPIIQERPYLKDHTLVPDKPHLIIAPGTLIDQRSTSDSATDNFWTKENGYAAAQHPAYRRIIIASQSASFMFGDWRDERSSASLPWDHPEPKPHHNALMASTLYGQDYLSVTVDEAQSARNSGSKHSSILRLLENSTVRLILTATPLQTSTKDIAAMGRFVGLPFFFSEEAHREQVADASALRKARAEREEFASEDDPVREVQMSASWRMQKQFCGMFIRRKASSLGPNGCPLIQLPPLEIIHGILKLTPRELEIIDSISAEGITLASDANGRSATSNSFYLEHRKSVSFAQEKPNEKIPKFASLEEWEMQKSTKIDTVVRITKHHLSRDDAPPVAFEDGKAVYPPMPTSAQFTRDKKVIIFQEFTYCMALVQNIFKLYGMNKPLIIQGRHSFKQRASIVDKFNKDPNHRVLIFSKVGSTGLNLTRASIVIFLVRTSLHFLSNAAIHPLNPNPPKDQPWSAQDEWQIIGRAYRQRQSKPVTVIQLLAANTADITLSLLARGKKDMLDAFFGLDTETSRLISRTIQGELITNVDEDFEVDTPLDKMANASSGDEKKRRKRGKKVVGAGEPAQESREGTTGSATVARKGNGEVKGGAAVTADSDAGRSAEPPGVGSSTRQQNLETSKKPKKRKASKYSKSKEVISDSYAGASQPGGERSPVPAGKERKMDEKKAESAKAMSVDSRSSDEESQPAQVKEKKEERTTAKKAKKAKKAKEVSSDSSSSDEEPQIAPVKEKKEERTTAKKAKKAKKAKEVSSDSSSSDEEPQIAPVKEKKEERTTAKKAKKAKKAKEVSSDSSSSDEEPQIAPGKEKKEERNRAKKAKKAKKAKEVSSDSSSSGEAPLIAPAKERKKGRKEKKAKAISTDSSSSDDESQPAPGPYELKRTKVKHRLTNSPSGKEVTEAPGSTQMEEFQPLVGAPGMSDWELGTGESEGGHRSPSASMDVDDYDATSDTGFGPGHTELGDESMCSASSGYPPASASEPEEDVRAHNPFSGSMSFGAGGQARKRGASPESSRQTQGKRGSVLSTQAKKAKPNPVPTFSSLFGNHPHREFLTPPTTERPGLSAARDLSSQLLNPFVRKDKQKSSATSSTADGMRENAEASGSRGLGRPFVPPARQAASLGGVSPSFLPPALPPSLPQGERTYQRFKKATLGKGRK</sequence>
<dbReference type="GO" id="GO:0005524">
    <property type="term" value="F:ATP binding"/>
    <property type="evidence" value="ECO:0007669"/>
    <property type="project" value="UniProtKB-KW"/>
</dbReference>
<feature type="domain" description="Helicase C-terminal" evidence="5">
    <location>
        <begin position="374"/>
        <end position="555"/>
    </location>
</feature>
<comment type="caution">
    <text evidence="6">The sequence shown here is derived from an EMBL/GenBank/DDBJ whole genome shotgun (WGS) entry which is preliminary data.</text>
</comment>
<gene>
    <name evidence="6" type="ORF">CC1G_13355</name>
</gene>
<dbReference type="Gene3D" id="3.40.50.300">
    <property type="entry name" value="P-loop containing nucleotide triphosphate hydrolases"/>
    <property type="match status" value="1"/>
</dbReference>
<dbReference type="STRING" id="240176.A8P788"/>
<feature type="compositionally biased region" description="Basic and acidic residues" evidence="4">
    <location>
        <begin position="767"/>
        <end position="776"/>
    </location>
</feature>
<dbReference type="GO" id="GO:0003677">
    <property type="term" value="F:DNA binding"/>
    <property type="evidence" value="ECO:0007669"/>
    <property type="project" value="InterPro"/>
</dbReference>
<feature type="compositionally biased region" description="Basic residues" evidence="4">
    <location>
        <begin position="661"/>
        <end position="671"/>
    </location>
</feature>
<dbReference type="eggNOG" id="KOG0389">
    <property type="taxonomic scope" value="Eukaryota"/>
</dbReference>
<dbReference type="CDD" id="cd18793">
    <property type="entry name" value="SF2_C_SNF"/>
    <property type="match status" value="1"/>
</dbReference>
<feature type="compositionally biased region" description="Pro residues" evidence="4">
    <location>
        <begin position="1162"/>
        <end position="1171"/>
    </location>
</feature>
<dbReference type="OrthoDB" id="3270319at2759"/>
<dbReference type="SMART" id="SM00490">
    <property type="entry name" value="HELICc"/>
    <property type="match status" value="1"/>
</dbReference>